<dbReference type="AlphaFoldDB" id="A0A0E9PNS7"/>
<organism evidence="1">
    <name type="scientific">Anguilla anguilla</name>
    <name type="common">European freshwater eel</name>
    <name type="synonym">Muraena anguilla</name>
    <dbReference type="NCBI Taxonomy" id="7936"/>
    <lineage>
        <taxon>Eukaryota</taxon>
        <taxon>Metazoa</taxon>
        <taxon>Chordata</taxon>
        <taxon>Craniata</taxon>
        <taxon>Vertebrata</taxon>
        <taxon>Euteleostomi</taxon>
        <taxon>Actinopterygii</taxon>
        <taxon>Neopterygii</taxon>
        <taxon>Teleostei</taxon>
        <taxon>Anguilliformes</taxon>
        <taxon>Anguillidae</taxon>
        <taxon>Anguilla</taxon>
    </lineage>
</organism>
<dbReference type="EMBL" id="GBXM01102635">
    <property type="protein sequence ID" value="JAH05942.1"/>
    <property type="molecule type" value="Transcribed_RNA"/>
</dbReference>
<protein>
    <submittedName>
        <fullName evidence="1">Uncharacterized protein</fullName>
    </submittedName>
</protein>
<proteinExistence type="predicted"/>
<accession>A0A0E9PNS7</accession>
<reference evidence="1" key="1">
    <citation type="submission" date="2014-11" db="EMBL/GenBank/DDBJ databases">
        <authorList>
            <person name="Amaro Gonzalez C."/>
        </authorList>
    </citation>
    <scope>NUCLEOTIDE SEQUENCE</scope>
</reference>
<sequence length="16" mass="1909">MDQQGDKRQPVPISYF</sequence>
<reference evidence="1" key="2">
    <citation type="journal article" date="2015" name="Fish Shellfish Immunol.">
        <title>Early steps in the European eel (Anguilla anguilla)-Vibrio vulnificus interaction in the gills: Role of the RtxA13 toxin.</title>
        <authorList>
            <person name="Callol A."/>
            <person name="Pajuelo D."/>
            <person name="Ebbesson L."/>
            <person name="Teles M."/>
            <person name="MacKenzie S."/>
            <person name="Amaro C."/>
        </authorList>
    </citation>
    <scope>NUCLEOTIDE SEQUENCE</scope>
</reference>
<name>A0A0E9PNS7_ANGAN</name>
<evidence type="ECO:0000313" key="1">
    <source>
        <dbReference type="EMBL" id="JAH05942.1"/>
    </source>
</evidence>